<keyword evidence="7" id="KW-0139">CF(1)</keyword>
<dbReference type="InterPro" id="IPR020546">
    <property type="entry name" value="ATP_synth_F1_dsu/esu_N"/>
</dbReference>
<dbReference type="CDD" id="cd12152">
    <property type="entry name" value="F1-ATPase_delta"/>
    <property type="match status" value="1"/>
</dbReference>
<evidence type="ECO:0000256" key="5">
    <source>
        <dbReference type="ARBA" id="ARBA00023065"/>
    </source>
</evidence>
<dbReference type="SUPFAM" id="SSF51344">
    <property type="entry name" value="Epsilon subunit of F1F0-ATP synthase N-terminal domain"/>
    <property type="match status" value="1"/>
</dbReference>
<dbReference type="GO" id="GO:0045259">
    <property type="term" value="C:proton-transporting ATP synthase complex"/>
    <property type="evidence" value="ECO:0007669"/>
    <property type="project" value="UniProtKB-KW"/>
</dbReference>
<dbReference type="Proteomes" id="UP000005631">
    <property type="component" value="Chromosome"/>
</dbReference>
<name>G8R0U4_OWEHD</name>
<evidence type="ECO:0000256" key="6">
    <source>
        <dbReference type="ARBA" id="ARBA00023136"/>
    </source>
</evidence>
<keyword evidence="7" id="KW-0066">ATP synthesis</keyword>
<dbReference type="eggNOG" id="COG0355">
    <property type="taxonomic scope" value="Bacteria"/>
</dbReference>
<dbReference type="KEGG" id="oho:Oweho_2863"/>
<organism evidence="9 10">
    <name type="scientific">Owenweeksia hongkongensis (strain DSM 17368 / CIP 108786 / JCM 12287 / NRRL B-23963 / UST20020801)</name>
    <dbReference type="NCBI Taxonomy" id="926562"/>
    <lineage>
        <taxon>Bacteria</taxon>
        <taxon>Pseudomonadati</taxon>
        <taxon>Bacteroidota</taxon>
        <taxon>Flavobacteriia</taxon>
        <taxon>Flavobacteriales</taxon>
        <taxon>Owenweeksiaceae</taxon>
        <taxon>Owenweeksia</taxon>
    </lineage>
</organism>
<gene>
    <name evidence="9" type="ordered locus">Oweho_2863</name>
</gene>
<dbReference type="AlphaFoldDB" id="G8R0U4"/>
<accession>G8R0U4</accession>
<dbReference type="RefSeq" id="WP_014203170.1">
    <property type="nucleotide sequence ID" value="NC_016599.1"/>
</dbReference>
<dbReference type="EMBL" id="CP003156">
    <property type="protein sequence ID" value="AEV33821.1"/>
    <property type="molecule type" value="Genomic_DNA"/>
</dbReference>
<protein>
    <submittedName>
        <fullName evidence="9">F0F1-type ATP synthase, epsilon subunit</fullName>
    </submittedName>
</protein>
<sequence length="96" mass="10573">MQLEIITPEQKIFKGIADAVQLPGKDGLFQILDNHAPIISTLDEGMVKIDLADSYKKFDELSGQIEPDKSNDRILRLPIKGGVVEVSDNKVIVLAD</sequence>
<dbReference type="OrthoDB" id="5294255at2"/>
<dbReference type="GO" id="GO:0046933">
    <property type="term" value="F:proton-transporting ATP synthase activity, rotational mechanism"/>
    <property type="evidence" value="ECO:0007669"/>
    <property type="project" value="InterPro"/>
</dbReference>
<evidence type="ECO:0000256" key="3">
    <source>
        <dbReference type="ARBA" id="ARBA00005712"/>
    </source>
</evidence>
<dbReference type="InterPro" id="IPR001469">
    <property type="entry name" value="ATP_synth_F1_dsu/esu"/>
</dbReference>
<comment type="function">
    <text evidence="1">Produces ATP from ADP in the presence of a proton gradient across the membrane.</text>
</comment>
<evidence type="ECO:0000256" key="4">
    <source>
        <dbReference type="ARBA" id="ARBA00022448"/>
    </source>
</evidence>
<evidence type="ECO:0000313" key="10">
    <source>
        <dbReference type="Proteomes" id="UP000005631"/>
    </source>
</evidence>
<keyword evidence="4" id="KW-0813">Transport</keyword>
<feature type="domain" description="ATP synthase F1 complex delta/epsilon subunit N-terminal" evidence="8">
    <location>
        <begin position="1"/>
        <end position="96"/>
    </location>
</feature>
<proteinExistence type="inferred from homology"/>
<dbReference type="STRING" id="926562.Oweho_2863"/>
<evidence type="ECO:0000256" key="7">
    <source>
        <dbReference type="ARBA" id="ARBA00023196"/>
    </source>
</evidence>
<dbReference type="HOGENOM" id="CLU_084338_4_1_10"/>
<comment type="similarity">
    <text evidence="3">Belongs to the ATPase epsilon chain family.</text>
</comment>
<keyword evidence="10" id="KW-1185">Reference proteome</keyword>
<keyword evidence="6" id="KW-0472">Membrane</keyword>
<dbReference type="Gene3D" id="2.60.15.10">
    <property type="entry name" value="F0F1 ATP synthase delta/epsilon subunit, N-terminal"/>
    <property type="match status" value="1"/>
</dbReference>
<evidence type="ECO:0000259" key="8">
    <source>
        <dbReference type="Pfam" id="PF02823"/>
    </source>
</evidence>
<evidence type="ECO:0000313" key="9">
    <source>
        <dbReference type="EMBL" id="AEV33821.1"/>
    </source>
</evidence>
<comment type="subcellular location">
    <subcellularLocation>
        <location evidence="2">Endomembrane system</location>
        <topology evidence="2">Peripheral membrane protein</topology>
    </subcellularLocation>
</comment>
<reference evidence="9 10" key="1">
    <citation type="journal article" date="2012" name="Stand. Genomic Sci.">
        <title>Genome sequence of the orange-pigmented seawater bacterium Owenweeksia hongkongensis type strain (UST20020801(T)).</title>
        <authorList>
            <person name="Riedel T."/>
            <person name="Held B."/>
            <person name="Nolan M."/>
            <person name="Lucas S."/>
            <person name="Lapidus A."/>
            <person name="Tice H."/>
            <person name="Del Rio T.G."/>
            <person name="Cheng J.F."/>
            <person name="Han C."/>
            <person name="Tapia R."/>
            <person name="Goodwin L.A."/>
            <person name="Pitluck S."/>
            <person name="Liolios K."/>
            <person name="Mavromatis K."/>
            <person name="Pagani I."/>
            <person name="Ivanova N."/>
            <person name="Mikhailova N."/>
            <person name="Pati A."/>
            <person name="Chen A."/>
            <person name="Palaniappan K."/>
            <person name="Rohde M."/>
            <person name="Tindall B.J."/>
            <person name="Detter J.C."/>
            <person name="Goker M."/>
            <person name="Woyke T."/>
            <person name="Bristow J."/>
            <person name="Eisen J.A."/>
            <person name="Markowitz V."/>
            <person name="Hugenholtz P."/>
            <person name="Klenk H.P."/>
            <person name="Kyrpides N.C."/>
        </authorList>
    </citation>
    <scope>NUCLEOTIDE SEQUENCE</scope>
    <source>
        <strain evidence="10">DSM 17368 / JCM 12287 / NRRL B-23963</strain>
    </source>
</reference>
<dbReference type="InterPro" id="IPR036771">
    <property type="entry name" value="ATPsynth_dsu/esu_N"/>
</dbReference>
<dbReference type="GO" id="GO:0012505">
    <property type="term" value="C:endomembrane system"/>
    <property type="evidence" value="ECO:0007669"/>
    <property type="project" value="UniProtKB-SubCell"/>
</dbReference>
<dbReference type="Pfam" id="PF02823">
    <property type="entry name" value="ATP-synt_DE_N"/>
    <property type="match status" value="1"/>
</dbReference>
<evidence type="ECO:0000256" key="1">
    <source>
        <dbReference type="ARBA" id="ARBA00003543"/>
    </source>
</evidence>
<keyword evidence="5" id="KW-0406">Ion transport</keyword>
<evidence type="ECO:0000256" key="2">
    <source>
        <dbReference type="ARBA" id="ARBA00004184"/>
    </source>
</evidence>